<name>A0A8S4QEV0_9NEOP</name>
<dbReference type="AlphaFoldDB" id="A0A8S4QEV0"/>
<dbReference type="EMBL" id="CAKXAJ010002607">
    <property type="protein sequence ID" value="CAH2208191.1"/>
    <property type="molecule type" value="Genomic_DNA"/>
</dbReference>
<reference evidence="1" key="1">
    <citation type="submission" date="2022-03" db="EMBL/GenBank/DDBJ databases">
        <authorList>
            <person name="Lindestad O."/>
        </authorList>
    </citation>
    <scope>NUCLEOTIDE SEQUENCE</scope>
</reference>
<keyword evidence="2" id="KW-1185">Reference proteome</keyword>
<sequence>MAVCNVNAQRLRELQRGEAVMSADSGAGHRPDLRVEALSGASTAARIYRADKACSVLTCQGWSTDPRRISFLTSTKTNTRSAHGFEHVQRSKVKFLLILALPIVW</sequence>
<gene>
    <name evidence="1" type="primary">jg17179</name>
    <name evidence="1" type="ORF">PAEG_LOCUS807</name>
</gene>
<comment type="caution">
    <text evidence="1">The sequence shown here is derived from an EMBL/GenBank/DDBJ whole genome shotgun (WGS) entry which is preliminary data.</text>
</comment>
<accession>A0A8S4QEV0</accession>
<protein>
    <submittedName>
        <fullName evidence="1">Jg17179 protein</fullName>
    </submittedName>
</protein>
<dbReference type="Proteomes" id="UP000838756">
    <property type="component" value="Unassembled WGS sequence"/>
</dbReference>
<organism evidence="1 2">
    <name type="scientific">Pararge aegeria aegeria</name>
    <dbReference type="NCBI Taxonomy" id="348720"/>
    <lineage>
        <taxon>Eukaryota</taxon>
        <taxon>Metazoa</taxon>
        <taxon>Ecdysozoa</taxon>
        <taxon>Arthropoda</taxon>
        <taxon>Hexapoda</taxon>
        <taxon>Insecta</taxon>
        <taxon>Pterygota</taxon>
        <taxon>Neoptera</taxon>
        <taxon>Endopterygota</taxon>
        <taxon>Lepidoptera</taxon>
        <taxon>Glossata</taxon>
        <taxon>Ditrysia</taxon>
        <taxon>Papilionoidea</taxon>
        <taxon>Nymphalidae</taxon>
        <taxon>Satyrinae</taxon>
        <taxon>Satyrini</taxon>
        <taxon>Parargina</taxon>
        <taxon>Pararge</taxon>
    </lineage>
</organism>
<evidence type="ECO:0000313" key="2">
    <source>
        <dbReference type="Proteomes" id="UP000838756"/>
    </source>
</evidence>
<proteinExistence type="predicted"/>
<evidence type="ECO:0000313" key="1">
    <source>
        <dbReference type="EMBL" id="CAH2208191.1"/>
    </source>
</evidence>